<dbReference type="OrthoDB" id="10256706at2759"/>
<dbReference type="InterPro" id="IPR037119">
    <property type="entry name" value="Haem_oxidase_HugZ-like_sf"/>
</dbReference>
<dbReference type="InterPro" id="IPR012349">
    <property type="entry name" value="Split_barrel_FMN-bd"/>
</dbReference>
<proteinExistence type="predicted"/>
<reference evidence="2 3" key="1">
    <citation type="submission" date="2017-09" db="EMBL/GenBank/DDBJ databases">
        <title>WGS assembly of Aquilegia coerulea Goldsmith.</title>
        <authorList>
            <person name="Hodges S."/>
            <person name="Kramer E."/>
            <person name="Nordborg M."/>
            <person name="Tomkins J."/>
            <person name="Borevitz J."/>
            <person name="Derieg N."/>
            <person name="Yan J."/>
            <person name="Mihaltcheva S."/>
            <person name="Hayes R.D."/>
            <person name="Rokhsar D."/>
        </authorList>
    </citation>
    <scope>NUCLEOTIDE SEQUENCE [LARGE SCALE GENOMIC DNA]</scope>
    <source>
        <strain evidence="3">cv. Goldsmith</strain>
    </source>
</reference>
<dbReference type="STRING" id="218851.A0A2G5EX45"/>
<dbReference type="PANTHER" id="PTHR37375:SF1">
    <property type="entry name" value="DUF2470 DOMAIN-CONTAINING PROTEIN"/>
    <property type="match status" value="1"/>
</dbReference>
<dbReference type="EMBL" id="KZ305020">
    <property type="protein sequence ID" value="PIA60227.1"/>
    <property type="molecule type" value="Genomic_DNA"/>
</dbReference>
<dbReference type="Proteomes" id="UP000230069">
    <property type="component" value="Unassembled WGS sequence"/>
</dbReference>
<dbReference type="SUPFAM" id="SSF50475">
    <property type="entry name" value="FMN-binding split barrel"/>
    <property type="match status" value="1"/>
</dbReference>
<evidence type="ECO:0000259" key="1">
    <source>
        <dbReference type="Pfam" id="PF10615"/>
    </source>
</evidence>
<keyword evidence="3" id="KW-1185">Reference proteome</keyword>
<dbReference type="Pfam" id="PF10615">
    <property type="entry name" value="DUF2470"/>
    <property type="match status" value="1"/>
</dbReference>
<protein>
    <recommendedName>
        <fullName evidence="1">DUF2470 domain-containing protein</fullName>
    </recommendedName>
</protein>
<gene>
    <name evidence="2" type="ORF">AQUCO_00300020v1</name>
</gene>
<dbReference type="PANTHER" id="PTHR37375">
    <property type="entry name" value="EXPRESSED PROTEIN"/>
    <property type="match status" value="1"/>
</dbReference>
<dbReference type="Gene3D" id="2.30.110.10">
    <property type="entry name" value="Electron Transport, Fmn-binding Protein, Chain A"/>
    <property type="match status" value="1"/>
</dbReference>
<dbReference type="Gene3D" id="3.20.180.10">
    <property type="entry name" value="PNP-oxidase-like"/>
    <property type="match status" value="1"/>
</dbReference>
<sequence length="312" mass="35436">MKSSISSKGLVLTYAEKCKNILVSNWKAHLNTIQADGEGSKGNIHSSKVSYFFRRGKPYLWVPEKDIHNVNFLIDERSSLAVPNPYPGLLANVLTSIKKLPTRVALAGDLFPLEDKKVQSFEEKVRETILSEQKAISQSSYSVSSILSTSSSNCMSRCEHLQDVLNGTEPYVVYKFNIRSCTYIDTNGVDHDLEMDEMVASKPDQISPYSAKLIDGINQSHSRRRALMLFCFVYLNVNAKDALMLSMDRKGFEIMTKVPSQTTTKDGFAEYQWREYRFTFKEEAHDIETFCRLLVEMEEEALKKVASYSGLE</sequence>
<dbReference type="InterPro" id="IPR019595">
    <property type="entry name" value="DUF2470"/>
</dbReference>
<feature type="domain" description="DUF2470" evidence="1">
    <location>
        <begin position="213"/>
        <end position="297"/>
    </location>
</feature>
<accession>A0A2G5EX45</accession>
<dbReference type="InParanoid" id="A0A2G5EX45"/>
<name>A0A2G5EX45_AQUCA</name>
<dbReference type="FunCoup" id="A0A2G5EX45">
    <property type="interactions" value="1035"/>
</dbReference>
<dbReference type="AlphaFoldDB" id="A0A2G5EX45"/>
<organism evidence="2 3">
    <name type="scientific">Aquilegia coerulea</name>
    <name type="common">Rocky mountain columbine</name>
    <dbReference type="NCBI Taxonomy" id="218851"/>
    <lineage>
        <taxon>Eukaryota</taxon>
        <taxon>Viridiplantae</taxon>
        <taxon>Streptophyta</taxon>
        <taxon>Embryophyta</taxon>
        <taxon>Tracheophyta</taxon>
        <taxon>Spermatophyta</taxon>
        <taxon>Magnoliopsida</taxon>
        <taxon>Ranunculales</taxon>
        <taxon>Ranunculaceae</taxon>
        <taxon>Thalictroideae</taxon>
        <taxon>Aquilegia</taxon>
    </lineage>
</organism>
<evidence type="ECO:0000313" key="2">
    <source>
        <dbReference type="EMBL" id="PIA60227.1"/>
    </source>
</evidence>
<evidence type="ECO:0000313" key="3">
    <source>
        <dbReference type="Proteomes" id="UP000230069"/>
    </source>
</evidence>